<dbReference type="SUPFAM" id="SSF51366">
    <property type="entry name" value="Ribulose-phoshate binding barrel"/>
    <property type="match status" value="1"/>
</dbReference>
<feature type="non-terminal residue" evidence="3">
    <location>
        <position position="1"/>
    </location>
</feature>
<reference evidence="3" key="1">
    <citation type="journal article" date="2014" name="Front. Microbiol.">
        <title>High frequency of phylogenetically diverse reductive dehalogenase-homologous genes in deep subseafloor sedimentary metagenomes.</title>
        <authorList>
            <person name="Kawai M."/>
            <person name="Futagami T."/>
            <person name="Toyoda A."/>
            <person name="Takaki Y."/>
            <person name="Nishi S."/>
            <person name="Hori S."/>
            <person name="Arai W."/>
            <person name="Tsubouchi T."/>
            <person name="Morono Y."/>
            <person name="Uchiyama I."/>
            <person name="Ito T."/>
            <person name="Fujiyama A."/>
            <person name="Inagaki F."/>
            <person name="Takami H."/>
        </authorList>
    </citation>
    <scope>NUCLEOTIDE SEQUENCE</scope>
    <source>
        <strain evidence="3">Expedition CK06-06</strain>
    </source>
</reference>
<dbReference type="GO" id="GO:0005975">
    <property type="term" value="P:carbohydrate metabolic process"/>
    <property type="evidence" value="ECO:0007669"/>
    <property type="project" value="InterPro"/>
</dbReference>
<name>X1HDD0_9ZZZZ</name>
<proteinExistence type="predicted"/>
<organism evidence="3">
    <name type="scientific">marine sediment metagenome</name>
    <dbReference type="NCBI Taxonomy" id="412755"/>
    <lineage>
        <taxon>unclassified sequences</taxon>
        <taxon>metagenomes</taxon>
        <taxon>ecological metagenomes</taxon>
    </lineage>
</organism>
<dbReference type="InterPro" id="IPR000056">
    <property type="entry name" value="Ribul_P_3_epim-like"/>
</dbReference>
<dbReference type="EMBL" id="BARU01025586">
    <property type="protein sequence ID" value="GAH68191.1"/>
    <property type="molecule type" value="Genomic_DNA"/>
</dbReference>
<dbReference type="InterPro" id="IPR013785">
    <property type="entry name" value="Aldolase_TIM"/>
</dbReference>
<comment type="caution">
    <text evidence="3">The sequence shown here is derived from an EMBL/GenBank/DDBJ whole genome shotgun (WGS) entry which is preliminary data.</text>
</comment>
<dbReference type="PANTHER" id="PTHR11749">
    <property type="entry name" value="RIBULOSE-5-PHOSPHATE-3-EPIMERASE"/>
    <property type="match status" value="1"/>
</dbReference>
<keyword evidence="2" id="KW-0413">Isomerase</keyword>
<dbReference type="GO" id="GO:0046872">
    <property type="term" value="F:metal ion binding"/>
    <property type="evidence" value="ECO:0007669"/>
    <property type="project" value="UniProtKB-KW"/>
</dbReference>
<gene>
    <name evidence="3" type="ORF">S03H2_41207</name>
</gene>
<dbReference type="Gene3D" id="3.20.20.70">
    <property type="entry name" value="Aldolase class I"/>
    <property type="match status" value="1"/>
</dbReference>
<accession>X1HDD0</accession>
<keyword evidence="1" id="KW-0479">Metal-binding</keyword>
<evidence type="ECO:0000313" key="3">
    <source>
        <dbReference type="EMBL" id="GAH68191.1"/>
    </source>
</evidence>
<dbReference type="GO" id="GO:0016857">
    <property type="term" value="F:racemase and epimerase activity, acting on carbohydrates and derivatives"/>
    <property type="evidence" value="ECO:0007669"/>
    <property type="project" value="InterPro"/>
</dbReference>
<dbReference type="InterPro" id="IPR011060">
    <property type="entry name" value="RibuloseP-bd_barrel"/>
</dbReference>
<evidence type="ECO:0008006" key="4">
    <source>
        <dbReference type="Google" id="ProtNLM"/>
    </source>
</evidence>
<dbReference type="Pfam" id="PF00834">
    <property type="entry name" value="Ribul_P_3_epim"/>
    <property type="match status" value="1"/>
</dbReference>
<sequence>GAQKVVFHYEATSTPGKVISLARGLGLRVGLAINPETPISAILPLANEVDSVLFLSVNPGFCGSKFIPEVMDKIVEFRAACSDMEIGIDGGIKESNIAQIARTGVDVIYVGSAIFRQPKPGESFNRLTALVQGDKSK</sequence>
<protein>
    <recommendedName>
        <fullName evidence="4">Ribulose-phosphate 3-epimerase</fullName>
    </recommendedName>
</protein>
<evidence type="ECO:0000256" key="1">
    <source>
        <dbReference type="ARBA" id="ARBA00022723"/>
    </source>
</evidence>
<evidence type="ECO:0000256" key="2">
    <source>
        <dbReference type="ARBA" id="ARBA00023235"/>
    </source>
</evidence>
<dbReference type="AlphaFoldDB" id="X1HDD0"/>